<dbReference type="PROSITE" id="PS50994">
    <property type="entry name" value="INTEGRASE"/>
    <property type="match status" value="1"/>
</dbReference>
<sequence length="512" mass="58852">MDGRLARWALSLQEYDYDIKYRPGSSNGNADALSRSTVNLCALTIQPDIPMNVIRQEPQRDPTLRAIAEALKNDLPFPSTLEAHRRLIKPRYATETAEVILVPTSLRQQFLYAAHDAPVAGHFGVSKTLARLGSVAYWPNMAKDIAEYCRTCDKCQQSKPPAPTPAPLQPFPIGRPWERVSIDILEIPMSRHGNKYLLVLQDSFTKWLEALPMNDQTATTVARKLTAVFCRFGIPETLHSDQGATFESETLRLLLNNFGIKKTRTTPYHPQSDGLVERANRTLLQLFRTYMVKDADWEDHLPLMLYAYRTAKHASTGASPFTLMFGREAKTIPALPTVPDQWNYSSEHWNNSLARKMQQLYTFAKEHLTLEAQRQKEQYDRAARAPPTLLGGTPVWIWYPRRGKFKPQWQGGWTISKYLSPTTVQVRRDDGQNKVIHVNRVRERQTRHIQIEPIDISHTEEDITQINHSENKNQGETPSLKRNPPRTRRPPKKYEDFICARTRVFYAKRVRV</sequence>
<dbReference type="FunFam" id="1.10.340.70:FF:000001">
    <property type="entry name" value="Retrovirus-related Pol polyprotein from transposon gypsy-like Protein"/>
    <property type="match status" value="1"/>
</dbReference>
<feature type="compositionally biased region" description="Polar residues" evidence="2">
    <location>
        <begin position="466"/>
        <end position="477"/>
    </location>
</feature>
<dbReference type="Proteomes" id="UP000055048">
    <property type="component" value="Unassembled WGS sequence"/>
</dbReference>
<gene>
    <name evidence="4" type="primary">POL</name>
    <name evidence="4" type="ORF">T05_10636</name>
</gene>
<evidence type="ECO:0000256" key="1">
    <source>
        <dbReference type="ARBA" id="ARBA00012493"/>
    </source>
</evidence>
<name>A0A0V0T7B2_9BILA</name>
<dbReference type="InterPro" id="IPR036397">
    <property type="entry name" value="RNaseH_sf"/>
</dbReference>
<evidence type="ECO:0000259" key="3">
    <source>
        <dbReference type="PROSITE" id="PS50994"/>
    </source>
</evidence>
<dbReference type="EMBL" id="JYDJ01000513">
    <property type="protein sequence ID" value="KRX34802.1"/>
    <property type="molecule type" value="Genomic_DNA"/>
</dbReference>
<dbReference type="InterPro" id="IPR041588">
    <property type="entry name" value="Integrase_H2C2"/>
</dbReference>
<organism evidence="4 5">
    <name type="scientific">Trichinella murrelli</name>
    <dbReference type="NCBI Taxonomy" id="144512"/>
    <lineage>
        <taxon>Eukaryota</taxon>
        <taxon>Metazoa</taxon>
        <taxon>Ecdysozoa</taxon>
        <taxon>Nematoda</taxon>
        <taxon>Enoplea</taxon>
        <taxon>Dorylaimia</taxon>
        <taxon>Trichinellida</taxon>
        <taxon>Trichinellidae</taxon>
        <taxon>Trichinella</taxon>
    </lineage>
</organism>
<protein>
    <recommendedName>
        <fullName evidence="1">RNA-directed DNA polymerase</fullName>
        <ecNumber evidence="1">2.7.7.49</ecNumber>
    </recommendedName>
</protein>
<comment type="caution">
    <text evidence="4">The sequence shown here is derived from an EMBL/GenBank/DDBJ whole genome shotgun (WGS) entry which is preliminary data.</text>
</comment>
<dbReference type="InterPro" id="IPR001584">
    <property type="entry name" value="Integrase_cat-core"/>
</dbReference>
<dbReference type="Pfam" id="PF17921">
    <property type="entry name" value="Integrase_H2C2"/>
    <property type="match status" value="1"/>
</dbReference>
<dbReference type="InterPro" id="IPR050951">
    <property type="entry name" value="Retrovirus_Pol_polyprotein"/>
</dbReference>
<dbReference type="STRING" id="144512.A0A0V0T7B2"/>
<dbReference type="InterPro" id="IPR012337">
    <property type="entry name" value="RNaseH-like_sf"/>
</dbReference>
<dbReference type="PANTHER" id="PTHR37984">
    <property type="entry name" value="PROTEIN CBG26694"/>
    <property type="match status" value="1"/>
</dbReference>
<accession>A0A0V0T7B2</accession>
<evidence type="ECO:0000256" key="2">
    <source>
        <dbReference type="SAM" id="MobiDB-lite"/>
    </source>
</evidence>
<dbReference type="GO" id="GO:0003964">
    <property type="term" value="F:RNA-directed DNA polymerase activity"/>
    <property type="evidence" value="ECO:0007669"/>
    <property type="project" value="UniProtKB-EC"/>
</dbReference>
<keyword evidence="5" id="KW-1185">Reference proteome</keyword>
<dbReference type="AlphaFoldDB" id="A0A0V0T7B2"/>
<dbReference type="SUPFAM" id="SSF53098">
    <property type="entry name" value="Ribonuclease H-like"/>
    <property type="match status" value="1"/>
</dbReference>
<dbReference type="GO" id="GO:0015074">
    <property type="term" value="P:DNA integration"/>
    <property type="evidence" value="ECO:0007669"/>
    <property type="project" value="InterPro"/>
</dbReference>
<feature type="domain" description="Integrase catalytic" evidence="3">
    <location>
        <begin position="166"/>
        <end position="328"/>
    </location>
</feature>
<dbReference type="FunFam" id="3.30.420.10:FF:000032">
    <property type="entry name" value="Retrovirus-related Pol polyprotein from transposon 297-like Protein"/>
    <property type="match status" value="1"/>
</dbReference>
<dbReference type="Pfam" id="PF00665">
    <property type="entry name" value="rve"/>
    <property type="match status" value="1"/>
</dbReference>
<dbReference type="EC" id="2.7.7.49" evidence="1"/>
<dbReference type="GO" id="GO:0003676">
    <property type="term" value="F:nucleic acid binding"/>
    <property type="evidence" value="ECO:0007669"/>
    <property type="project" value="InterPro"/>
</dbReference>
<proteinExistence type="predicted"/>
<feature type="region of interest" description="Disordered" evidence="2">
    <location>
        <begin position="466"/>
        <end position="493"/>
    </location>
</feature>
<dbReference type="Gene3D" id="3.30.420.10">
    <property type="entry name" value="Ribonuclease H-like superfamily/Ribonuclease H"/>
    <property type="match status" value="1"/>
</dbReference>
<dbReference type="PANTHER" id="PTHR37984:SF5">
    <property type="entry name" value="PROTEIN NYNRIN-LIKE"/>
    <property type="match status" value="1"/>
</dbReference>
<reference evidence="4 5" key="1">
    <citation type="submission" date="2015-01" db="EMBL/GenBank/DDBJ databases">
        <title>Evolution of Trichinella species and genotypes.</title>
        <authorList>
            <person name="Korhonen P.K."/>
            <person name="Edoardo P."/>
            <person name="Giuseppe L.R."/>
            <person name="Gasser R.B."/>
        </authorList>
    </citation>
    <scope>NUCLEOTIDE SEQUENCE [LARGE SCALE GENOMIC DNA]</scope>
    <source>
        <strain evidence="4">ISS417</strain>
    </source>
</reference>
<evidence type="ECO:0000313" key="5">
    <source>
        <dbReference type="Proteomes" id="UP000055048"/>
    </source>
</evidence>
<evidence type="ECO:0000313" key="4">
    <source>
        <dbReference type="EMBL" id="KRX34802.1"/>
    </source>
</evidence>
<dbReference type="Gene3D" id="1.10.340.70">
    <property type="match status" value="1"/>
</dbReference>